<accession>A0A7W8KGP7</accession>
<dbReference type="RefSeq" id="WP_184113809.1">
    <property type="nucleotide sequence ID" value="NZ_BNAJ01000010.1"/>
</dbReference>
<reference evidence="1" key="4">
    <citation type="submission" date="2024-05" db="EMBL/GenBank/DDBJ databases">
        <authorList>
            <person name="Sun Q."/>
            <person name="Zhou Y."/>
        </authorList>
    </citation>
    <scope>NUCLEOTIDE SEQUENCE</scope>
    <source>
        <strain evidence="1">CGMCC 1.18437</strain>
    </source>
</reference>
<evidence type="ECO:0000313" key="3">
    <source>
        <dbReference type="Proteomes" id="UP000539473"/>
    </source>
</evidence>
<dbReference type="Proteomes" id="UP000539473">
    <property type="component" value="Unassembled WGS sequence"/>
</dbReference>
<dbReference type="EMBL" id="BNAJ01000010">
    <property type="protein sequence ID" value="GHF55420.1"/>
    <property type="molecule type" value="Genomic_DNA"/>
</dbReference>
<comment type="caution">
    <text evidence="2">The sequence shown here is derived from an EMBL/GenBank/DDBJ whole genome shotgun (WGS) entry which is preliminary data.</text>
</comment>
<sequence>MTLFVPTPRPHLPQNLAPNAVTGPTFVLEAVLDGPADQPVRVPGWTIRAWPVARLGDVTLEAHPHDARCTAADLAAALRDVRVTPLGPIRARRS</sequence>
<evidence type="ECO:0000313" key="4">
    <source>
        <dbReference type="Proteomes" id="UP000619376"/>
    </source>
</evidence>
<keyword evidence="4" id="KW-1185">Reference proteome</keyword>
<evidence type="ECO:0000313" key="2">
    <source>
        <dbReference type="EMBL" id="MBB5377861.1"/>
    </source>
</evidence>
<protein>
    <submittedName>
        <fullName evidence="2">Uncharacterized protein</fullName>
    </submittedName>
</protein>
<reference evidence="2 3" key="3">
    <citation type="submission" date="2020-08" db="EMBL/GenBank/DDBJ databases">
        <title>Genomic Encyclopedia of Type Strains, Phase IV (KMG-IV): sequencing the most valuable type-strain genomes for metagenomic binning, comparative biology and taxonomic classification.</title>
        <authorList>
            <person name="Goeker M."/>
        </authorList>
    </citation>
    <scope>NUCLEOTIDE SEQUENCE [LARGE SCALE GENOMIC DNA]</scope>
    <source>
        <strain evidence="2 3">DSM 27521</strain>
    </source>
</reference>
<reference evidence="4" key="2">
    <citation type="journal article" date="2019" name="Int. J. Syst. Evol. Microbiol.">
        <title>The Global Catalogue of Microorganisms (GCM) 10K type strain sequencing project: providing services to taxonomists for standard genome sequencing and annotation.</title>
        <authorList>
            <consortium name="The Broad Institute Genomics Platform"/>
            <consortium name="The Broad Institute Genome Sequencing Center for Infectious Disease"/>
            <person name="Wu L."/>
            <person name="Ma J."/>
        </authorList>
    </citation>
    <scope>NUCLEOTIDE SEQUENCE [LARGE SCALE GENOMIC DNA]</scope>
    <source>
        <strain evidence="4">CGMCC 1.18437</strain>
    </source>
</reference>
<organism evidence="2 3">
    <name type="scientific">Deinococcus metalli</name>
    <dbReference type="NCBI Taxonomy" id="1141878"/>
    <lineage>
        <taxon>Bacteria</taxon>
        <taxon>Thermotogati</taxon>
        <taxon>Deinococcota</taxon>
        <taxon>Deinococci</taxon>
        <taxon>Deinococcales</taxon>
        <taxon>Deinococcaceae</taxon>
        <taxon>Deinococcus</taxon>
    </lineage>
</organism>
<dbReference type="EMBL" id="JACHFK010000009">
    <property type="protein sequence ID" value="MBB5377861.1"/>
    <property type="molecule type" value="Genomic_DNA"/>
</dbReference>
<proteinExistence type="predicted"/>
<dbReference type="AlphaFoldDB" id="A0A7W8KGP7"/>
<dbReference type="Proteomes" id="UP000619376">
    <property type="component" value="Unassembled WGS sequence"/>
</dbReference>
<reference evidence="1" key="1">
    <citation type="journal article" date="2014" name="Int. J. Syst. Evol. Microbiol.">
        <title>Complete genome of a new Firmicutes species belonging to the dominant human colonic microbiota ('Ruminococcus bicirculans') reveals two chromosomes and a selective capacity to utilize plant glucans.</title>
        <authorList>
            <consortium name="NISC Comparative Sequencing Program"/>
            <person name="Wegmann U."/>
            <person name="Louis P."/>
            <person name="Goesmann A."/>
            <person name="Henrissat B."/>
            <person name="Duncan S.H."/>
            <person name="Flint H.J."/>
        </authorList>
    </citation>
    <scope>NUCLEOTIDE SEQUENCE</scope>
    <source>
        <strain evidence="1">CGMCC 1.18437</strain>
    </source>
</reference>
<name>A0A7W8KGP7_9DEIO</name>
<evidence type="ECO:0000313" key="1">
    <source>
        <dbReference type="EMBL" id="GHF55420.1"/>
    </source>
</evidence>
<gene>
    <name evidence="1" type="ORF">GCM10017781_34730</name>
    <name evidence="2" type="ORF">HNQ07_003361</name>
</gene>